<sequence length="15" mass="1784">MVVQNLESNIPDRIR</sequence>
<proteinExistence type="predicted"/>
<dbReference type="EMBL" id="LR721774">
    <property type="protein sequence ID" value="VVV36366.1"/>
    <property type="molecule type" value="Genomic_DNA"/>
</dbReference>
<gene>
    <name evidence="1" type="ORF">NYM_LOCUS99</name>
</gene>
<name>A0A5K0V5F1_9MAGN</name>
<evidence type="ECO:0000313" key="1">
    <source>
        <dbReference type="EMBL" id="VVV36366.1"/>
    </source>
</evidence>
<organism evidence="1">
    <name type="scientific">Nymphaea colorata</name>
    <name type="common">pocket water lily</name>
    <dbReference type="NCBI Taxonomy" id="210225"/>
    <lineage>
        <taxon>Eukaryota</taxon>
        <taxon>Viridiplantae</taxon>
        <taxon>Streptophyta</taxon>
        <taxon>Embryophyta</taxon>
        <taxon>Tracheophyta</taxon>
        <taxon>Spermatophyta</taxon>
        <taxon>Magnoliopsida</taxon>
        <taxon>Nymphaeales</taxon>
        <taxon>Nymphaeaceae</taxon>
        <taxon>Nymphaea</taxon>
    </lineage>
</organism>
<protein>
    <submittedName>
        <fullName evidence="1">Uncharacterized protein</fullName>
    </submittedName>
</protein>
<accession>A0A5K0V5F1</accession>
<reference evidence="1" key="1">
    <citation type="submission" date="2019-09" db="EMBL/GenBank/DDBJ databases">
        <authorList>
            <person name="Zhang L."/>
        </authorList>
    </citation>
    <scope>NUCLEOTIDE SEQUENCE</scope>
</reference>